<evidence type="ECO:0000313" key="16">
    <source>
        <dbReference type="EMBL" id="MBB4659654.1"/>
    </source>
</evidence>
<evidence type="ECO:0000256" key="5">
    <source>
        <dbReference type="ARBA" id="ARBA00022723"/>
    </source>
</evidence>
<dbReference type="InterPro" id="IPR009056">
    <property type="entry name" value="Cyt_c-like_dom"/>
</dbReference>
<protein>
    <submittedName>
        <fullName evidence="16">Cytochrome c oxidase subunit 2</fullName>
    </submittedName>
</protein>
<feature type="chain" id="PRO_5032407120" evidence="13">
    <location>
        <begin position="23"/>
        <end position="324"/>
    </location>
</feature>
<keyword evidence="5 11" id="KW-0479">Metal-binding</keyword>
<dbReference type="InterPro" id="IPR001505">
    <property type="entry name" value="Copper_CuA"/>
</dbReference>
<dbReference type="GO" id="GO:0004129">
    <property type="term" value="F:cytochrome-c oxidase activity"/>
    <property type="evidence" value="ECO:0007669"/>
    <property type="project" value="UniProtKB-EC"/>
</dbReference>
<evidence type="ECO:0000259" key="15">
    <source>
        <dbReference type="PROSITE" id="PS51007"/>
    </source>
</evidence>
<evidence type="ECO:0000259" key="14">
    <source>
        <dbReference type="PROSITE" id="PS50857"/>
    </source>
</evidence>
<evidence type="ECO:0000256" key="4">
    <source>
        <dbReference type="ARBA" id="ARBA00022617"/>
    </source>
</evidence>
<keyword evidence="6" id="KW-0249">Electron transport</keyword>
<keyword evidence="12" id="KW-0812">Transmembrane</keyword>
<keyword evidence="17" id="KW-1185">Reference proteome</keyword>
<dbReference type="GO" id="GO:0005507">
    <property type="term" value="F:copper ion binding"/>
    <property type="evidence" value="ECO:0007669"/>
    <property type="project" value="InterPro"/>
</dbReference>
<sequence>MKRAGPLLLLLLVAACAGPQSALSGAGSGSGRALLLTIVMTVGFTAVFALVLGLTALAIFGPQGWRERFGREGWVYGLGIAFPVVVIGALLLWGFAILGADEALADAEDPVRIEVTGERWWWRVTYLTDDGRRVESANELRVPVGRTVELALKSADVIHSFWLPAYAGKTDMIPGRTNTLRFVADEAGRVRGQCAEYCGGAHAFMAFWVEAMPEAAFEDWLEHEAGPPPETSFPDGETVFLSSGCGGCHAVRGTPGASGEIGPNLSHVGSRTSLGAGIMPNDREAFVRWVADHQEIKPENNMPPYDILNDEELAALGAYLEGLQ</sequence>
<dbReference type="Gene3D" id="2.60.40.420">
    <property type="entry name" value="Cupredoxins - blue copper proteins"/>
    <property type="match status" value="1"/>
</dbReference>
<organism evidence="16 17">
    <name type="scientific">Parvularcula dongshanensis</name>
    <dbReference type="NCBI Taxonomy" id="1173995"/>
    <lineage>
        <taxon>Bacteria</taxon>
        <taxon>Pseudomonadati</taxon>
        <taxon>Pseudomonadota</taxon>
        <taxon>Alphaproteobacteria</taxon>
        <taxon>Parvularculales</taxon>
        <taxon>Parvularculaceae</taxon>
        <taxon>Parvularcula</taxon>
    </lineage>
</organism>
<dbReference type="PROSITE" id="PS51007">
    <property type="entry name" value="CYTC"/>
    <property type="match status" value="1"/>
</dbReference>
<dbReference type="SUPFAM" id="SSF49503">
    <property type="entry name" value="Cupredoxins"/>
    <property type="match status" value="1"/>
</dbReference>
<evidence type="ECO:0000256" key="7">
    <source>
        <dbReference type="ARBA" id="ARBA00023004"/>
    </source>
</evidence>
<dbReference type="InterPro" id="IPR036909">
    <property type="entry name" value="Cyt_c-like_dom_sf"/>
</dbReference>
<comment type="subcellular location">
    <subcellularLocation>
        <location evidence="1">Membrane</location>
    </subcellularLocation>
</comment>
<dbReference type="Pfam" id="PF00034">
    <property type="entry name" value="Cytochrom_C"/>
    <property type="match status" value="1"/>
</dbReference>
<dbReference type="Proteomes" id="UP000563524">
    <property type="component" value="Unassembled WGS sequence"/>
</dbReference>
<evidence type="ECO:0000256" key="2">
    <source>
        <dbReference type="ARBA" id="ARBA00007866"/>
    </source>
</evidence>
<dbReference type="PANTHER" id="PTHR22888">
    <property type="entry name" value="CYTOCHROME C OXIDASE, SUBUNIT II"/>
    <property type="match status" value="1"/>
</dbReference>
<comment type="similarity">
    <text evidence="2">Belongs to the cytochrome c oxidase subunit 2 family.</text>
</comment>
<comment type="catalytic activity">
    <reaction evidence="10">
        <text>4 Fe(II)-[cytochrome c] + O2 + 8 H(+)(in) = 4 Fe(III)-[cytochrome c] + 2 H2O + 4 H(+)(out)</text>
        <dbReference type="Rhea" id="RHEA:11436"/>
        <dbReference type="Rhea" id="RHEA-COMP:10350"/>
        <dbReference type="Rhea" id="RHEA-COMP:14399"/>
        <dbReference type="ChEBI" id="CHEBI:15377"/>
        <dbReference type="ChEBI" id="CHEBI:15378"/>
        <dbReference type="ChEBI" id="CHEBI:15379"/>
        <dbReference type="ChEBI" id="CHEBI:29033"/>
        <dbReference type="ChEBI" id="CHEBI:29034"/>
        <dbReference type="EC" id="7.1.1.9"/>
    </reaction>
</comment>
<comment type="caution">
    <text evidence="16">The sequence shown here is derived from an EMBL/GenBank/DDBJ whole genome shotgun (WGS) entry which is preliminary data.</text>
</comment>
<dbReference type="GO" id="GO:0020037">
    <property type="term" value="F:heme binding"/>
    <property type="evidence" value="ECO:0007669"/>
    <property type="project" value="InterPro"/>
</dbReference>
<accession>A0A840I641</accession>
<evidence type="ECO:0000256" key="12">
    <source>
        <dbReference type="SAM" id="Phobius"/>
    </source>
</evidence>
<keyword evidence="13" id="KW-0732">Signal</keyword>
<dbReference type="CDD" id="cd04213">
    <property type="entry name" value="CuRO_CcO_Caa3_II"/>
    <property type="match status" value="1"/>
</dbReference>
<dbReference type="GO" id="GO:0042773">
    <property type="term" value="P:ATP synthesis coupled electron transport"/>
    <property type="evidence" value="ECO:0007669"/>
    <property type="project" value="TreeGrafter"/>
</dbReference>
<dbReference type="PANTHER" id="PTHR22888:SF9">
    <property type="entry name" value="CYTOCHROME C OXIDASE SUBUNIT 2"/>
    <property type="match status" value="1"/>
</dbReference>
<keyword evidence="8" id="KW-0186">Copper</keyword>
<feature type="signal peptide" evidence="13">
    <location>
        <begin position="1"/>
        <end position="22"/>
    </location>
</feature>
<keyword evidence="3" id="KW-0813">Transport</keyword>
<dbReference type="InterPro" id="IPR045187">
    <property type="entry name" value="CcO_II"/>
</dbReference>
<proteinExistence type="inferred from homology"/>
<dbReference type="RefSeq" id="WP_221400995.1">
    <property type="nucleotide sequence ID" value="NZ_JACHOB010000004.1"/>
</dbReference>
<keyword evidence="9 12" id="KW-0472">Membrane</keyword>
<dbReference type="GO" id="GO:0016020">
    <property type="term" value="C:membrane"/>
    <property type="evidence" value="ECO:0007669"/>
    <property type="project" value="UniProtKB-SubCell"/>
</dbReference>
<evidence type="ECO:0000256" key="3">
    <source>
        <dbReference type="ARBA" id="ARBA00022448"/>
    </source>
</evidence>
<name>A0A840I641_9PROT</name>
<evidence type="ECO:0000256" key="13">
    <source>
        <dbReference type="SAM" id="SignalP"/>
    </source>
</evidence>
<dbReference type="PROSITE" id="PS00078">
    <property type="entry name" value="COX2"/>
    <property type="match status" value="1"/>
</dbReference>
<evidence type="ECO:0000256" key="1">
    <source>
        <dbReference type="ARBA" id="ARBA00004370"/>
    </source>
</evidence>
<dbReference type="InterPro" id="IPR034236">
    <property type="entry name" value="CuRO_CcO_Caa3_II"/>
</dbReference>
<evidence type="ECO:0000256" key="10">
    <source>
        <dbReference type="ARBA" id="ARBA00047816"/>
    </source>
</evidence>
<feature type="domain" description="Cytochrome c" evidence="15">
    <location>
        <begin position="231"/>
        <end position="324"/>
    </location>
</feature>
<keyword evidence="12" id="KW-1133">Transmembrane helix</keyword>
<evidence type="ECO:0000256" key="6">
    <source>
        <dbReference type="ARBA" id="ARBA00022982"/>
    </source>
</evidence>
<reference evidence="16 17" key="1">
    <citation type="submission" date="2020-08" db="EMBL/GenBank/DDBJ databases">
        <title>Genomic Encyclopedia of Type Strains, Phase IV (KMG-IV): sequencing the most valuable type-strain genomes for metagenomic binning, comparative biology and taxonomic classification.</title>
        <authorList>
            <person name="Goeker M."/>
        </authorList>
    </citation>
    <scope>NUCLEOTIDE SEQUENCE [LARGE SCALE GENOMIC DNA]</scope>
    <source>
        <strain evidence="16 17">DSM 102850</strain>
    </source>
</reference>
<evidence type="ECO:0000313" key="17">
    <source>
        <dbReference type="Proteomes" id="UP000563524"/>
    </source>
</evidence>
<dbReference type="PROSITE" id="PS51257">
    <property type="entry name" value="PROKAR_LIPOPROTEIN"/>
    <property type="match status" value="1"/>
</dbReference>
<gene>
    <name evidence="16" type="ORF">GGQ59_002191</name>
</gene>
<feature type="transmembrane region" description="Helical" evidence="12">
    <location>
        <begin position="73"/>
        <end position="96"/>
    </location>
</feature>
<keyword evidence="7 11" id="KW-0408">Iron</keyword>
<evidence type="ECO:0000256" key="9">
    <source>
        <dbReference type="ARBA" id="ARBA00023136"/>
    </source>
</evidence>
<feature type="domain" description="Cytochrome oxidase subunit II copper A binding" evidence="14">
    <location>
        <begin position="108"/>
        <end position="223"/>
    </location>
</feature>
<dbReference type="InterPro" id="IPR002429">
    <property type="entry name" value="CcO_II-like_C"/>
</dbReference>
<dbReference type="SUPFAM" id="SSF46626">
    <property type="entry name" value="Cytochrome c"/>
    <property type="match status" value="1"/>
</dbReference>
<dbReference type="PROSITE" id="PS50857">
    <property type="entry name" value="COX2_CUA"/>
    <property type="match status" value="1"/>
</dbReference>
<evidence type="ECO:0000256" key="11">
    <source>
        <dbReference type="PROSITE-ProRule" id="PRU00433"/>
    </source>
</evidence>
<keyword evidence="4 11" id="KW-0349">Heme</keyword>
<dbReference type="InterPro" id="IPR008972">
    <property type="entry name" value="Cupredoxin"/>
</dbReference>
<dbReference type="AlphaFoldDB" id="A0A840I641"/>
<dbReference type="EMBL" id="JACHOB010000004">
    <property type="protein sequence ID" value="MBB4659654.1"/>
    <property type="molecule type" value="Genomic_DNA"/>
</dbReference>
<evidence type="ECO:0000256" key="8">
    <source>
        <dbReference type="ARBA" id="ARBA00023008"/>
    </source>
</evidence>
<dbReference type="Pfam" id="PF00116">
    <property type="entry name" value="COX2"/>
    <property type="match status" value="1"/>
</dbReference>
<feature type="transmembrane region" description="Helical" evidence="12">
    <location>
        <begin position="34"/>
        <end position="61"/>
    </location>
</feature>